<reference evidence="3" key="1">
    <citation type="journal article" date="2009" name="Stand. Genomic Sci.">
        <title>Complete genome sequence of Halogeometricum borinquense type strain (PR3).</title>
        <authorList>
            <person name="Malfatti S."/>
            <person name="Tindall B.J."/>
            <person name="Schneider S."/>
            <person name="Fahnrich R."/>
            <person name="Lapidus A."/>
            <person name="Labuttii K."/>
            <person name="Copeland A."/>
            <person name="Glavina Del Rio T."/>
            <person name="Nolan M."/>
            <person name="Chen F."/>
            <person name="Lucas S."/>
            <person name="Tice H."/>
            <person name="Cheng J.F."/>
            <person name="Bruce D."/>
            <person name="Goodwin L."/>
            <person name="Pitluck S."/>
            <person name="Anderson I."/>
            <person name="Pati A."/>
            <person name="Ivanova N."/>
            <person name="Mavromatis K."/>
            <person name="Chen A."/>
            <person name="Palaniappan K."/>
            <person name="D'haeseleer P."/>
            <person name="Goker M."/>
            <person name="Bristow J."/>
            <person name="Eisen J.A."/>
            <person name="Markowitz V."/>
            <person name="Hugenholtz P."/>
            <person name="Kyrpides N.C."/>
            <person name="Klenk H.P."/>
            <person name="Chain P."/>
        </authorList>
    </citation>
    <scope>NUCLEOTIDE SEQUENCE [LARGE SCALE GENOMIC DNA]</scope>
    <source>
        <strain evidence="3">ATCC 700274 / DSM 11551 / JCM 10706 / KCTC 4070 / PR3</strain>
        <plasmid evidence="3">pHBOR02</plasmid>
    </source>
</reference>
<reference evidence="1" key="2">
    <citation type="submission" date="2009-08" db="EMBL/GenBank/DDBJ databases">
        <title>The complete plasmid2 of Halogeometricum borinquense DSM 11551.</title>
        <authorList>
            <consortium name="US DOE Joint Genome Institute (JGI-PGF)"/>
            <person name="Lucas S."/>
            <person name="Copeland A."/>
            <person name="Lapidus A."/>
            <person name="Glavina del Rio T."/>
            <person name="Dalin E."/>
            <person name="Tice H."/>
            <person name="Bruce D."/>
            <person name="Goodwin L."/>
            <person name="Pitluck S."/>
            <person name="Kyrpides N."/>
            <person name="Mavromatis K."/>
            <person name="Mikhailova N."/>
            <person name="Anderson I."/>
            <person name="Brettin T."/>
            <person name="Detter J.C."/>
            <person name="Han C."/>
            <person name="Larimer F."/>
            <person name="Land M."/>
            <person name="Hauser L."/>
            <person name="Markowitz V."/>
            <person name="Cheng J.-F."/>
            <person name="Hugenholtz P."/>
            <person name="Woyke T."/>
            <person name="Wu D."/>
            <person name="Tindal B."/>
            <person name="Klenk H.-P."/>
            <person name="Eisen J.A."/>
        </authorList>
    </citation>
    <scope>NUCLEOTIDE SEQUENCE</scope>
    <source>
        <strain evidence="1">PR 3</strain>
        <plasmid evidence="1">pHBOR02</plasmid>
    </source>
</reference>
<evidence type="ECO:0000313" key="2">
    <source>
        <dbReference type="EMBL" id="ELY29375.1"/>
    </source>
</evidence>
<dbReference type="Proteomes" id="UP000006663">
    <property type="component" value="Plasmid pHBOR02"/>
</dbReference>
<evidence type="ECO:0000313" key="3">
    <source>
        <dbReference type="Proteomes" id="UP000006663"/>
    </source>
</evidence>
<organism evidence="1 3">
    <name type="scientific">Halogeometricum borinquense (strain ATCC 700274 / DSM 11551 / JCM 10706 / KCTC 4070 / PR3)</name>
    <dbReference type="NCBI Taxonomy" id="469382"/>
    <lineage>
        <taxon>Archaea</taxon>
        <taxon>Methanobacteriati</taxon>
        <taxon>Methanobacteriota</taxon>
        <taxon>Stenosarchaea group</taxon>
        <taxon>Halobacteria</taxon>
        <taxon>Halobacteriales</taxon>
        <taxon>Haloferacaceae</taxon>
        <taxon>Halogeometricum</taxon>
    </lineage>
</organism>
<reference evidence="2 4" key="3">
    <citation type="journal article" date="2014" name="PLoS Genet.">
        <title>Phylogenetically driven sequencing of extremely halophilic archaea reveals strategies for static and dynamic osmo-response.</title>
        <authorList>
            <person name="Becker E.A."/>
            <person name="Seitzer P.M."/>
            <person name="Tritt A."/>
            <person name="Larsen D."/>
            <person name="Krusor M."/>
            <person name="Yao A.I."/>
            <person name="Wu D."/>
            <person name="Madern D."/>
            <person name="Eisen J.A."/>
            <person name="Darling A.E."/>
            <person name="Facciotti M.T."/>
        </authorList>
    </citation>
    <scope>NUCLEOTIDE SEQUENCE [LARGE SCALE GENOMIC DNA]</scope>
    <source>
        <strain evidence="2 4">DSM 11551</strain>
    </source>
</reference>
<evidence type="ECO:0000313" key="4">
    <source>
        <dbReference type="Proteomes" id="UP000011585"/>
    </source>
</evidence>
<keyword evidence="3" id="KW-1185">Reference proteome</keyword>
<geneLocation type="plasmid" evidence="1 3">
    <name>pHBOR02</name>
</geneLocation>
<gene>
    <name evidence="1" type="ordered locus">Hbor_32880</name>
    <name evidence="2" type="ORF">C499_05940</name>
</gene>
<name>E4NVD4_HALBP</name>
<dbReference type="SUPFAM" id="SSF55874">
    <property type="entry name" value="ATPase domain of HSP90 chaperone/DNA topoisomerase II/histidine kinase"/>
    <property type="match status" value="1"/>
</dbReference>
<dbReference type="RefSeq" id="WP_006054503.1">
    <property type="nucleotide sequence ID" value="NC_014731.1"/>
</dbReference>
<dbReference type="KEGG" id="hbo:Hbor_32880"/>
<dbReference type="EMBL" id="CP001692">
    <property type="protein sequence ID" value="ADQ68818.1"/>
    <property type="molecule type" value="Genomic_DNA"/>
</dbReference>
<dbReference type="Proteomes" id="UP000011585">
    <property type="component" value="Unassembled WGS sequence"/>
</dbReference>
<accession>E4NVD4</accession>
<sequence length="754" mass="87006">MAQSNLSYSDLASSLYSDCHTEQDVTEFLHDQLNDAEWVALGNQSNNYSIVENQQSEPMAALTELIVNSIDAIILKQFHQTYGDDFRGDEFKNLHEAVEGVVDLDTAEINLTATGEQNGPLSLSLYDNGCGQPRDRFEKTFLNVLTPGEIKQDYDFLQGKYGMGSTGVLPFCGERGYKFIASAAYDEEQKWSWSLIRKNREKTRYEYLKIDGEIPTFEGKFAEESSGTFVKVFDYDAEYKSNITKYFRGMLERYLVNSPIPITLRETRYSSSWGDQHTRGLRPRLNESPEVVKDVDKFEHTFDNDVLGTKQIEIYLIESKKELEERGINPDRRGEFVGGKQNDHAILFTVNGQTHGDQGATFLKTRCSYNRVGGDSIVMIDFSDVSDSDIVDLFKPSRDRLQNKDPAKALKSELEEILIDNDMLDREEQRRRDRITKEDADDLSEDILEDLLERNPSIKRYLETGEKKPRVKDGDGKQELEEYDGEFFPDRFFAIKKFRSRSDYEIYSEDDEDGERFRFRVPVNSDKRVRFELNAEDDYLTRNMERGEIKSSIPPVLKTKHLKHGILNLTFEPPSGAEVGDQVPIRLQVSPAKPQALSLNVVMECTEPVEEEPKLKKKPDKTPAEGFELPHNQWVDEEEWDDFEFDEQSIVSVQPRPGESGMDIFINRDAAPLQNYLKRHNLKDSGKTMVMERYRLATVFFSATQYIELRQQYQEHEDWEEIELTRVVEDGMRGIGQVLLDLIIDDETLDKVTY</sequence>
<dbReference type="InterPro" id="IPR036890">
    <property type="entry name" value="HATPase_C_sf"/>
</dbReference>
<dbReference type="EMBL" id="AOHT01000017">
    <property type="protein sequence ID" value="ELY29375.1"/>
    <property type="molecule type" value="Genomic_DNA"/>
</dbReference>
<protein>
    <submittedName>
        <fullName evidence="1">Uncharacterized protein</fullName>
    </submittedName>
</protein>
<dbReference type="OrthoDB" id="346504at2157"/>
<dbReference type="HOGENOM" id="CLU_369064_0_0_2"/>
<dbReference type="AlphaFoldDB" id="E4NVD4"/>
<evidence type="ECO:0000313" key="1">
    <source>
        <dbReference type="EMBL" id="ADQ68818.1"/>
    </source>
</evidence>
<dbReference type="GeneID" id="9988601"/>
<keyword evidence="1" id="KW-0614">Plasmid</keyword>
<dbReference type="PATRIC" id="fig|469382.19.peg.1162"/>
<proteinExistence type="predicted"/>
<dbReference type="Gene3D" id="3.30.565.10">
    <property type="entry name" value="Histidine kinase-like ATPase, C-terminal domain"/>
    <property type="match status" value="1"/>
</dbReference>